<dbReference type="GO" id="GO:0000976">
    <property type="term" value="F:transcription cis-regulatory region binding"/>
    <property type="evidence" value="ECO:0007669"/>
    <property type="project" value="TreeGrafter"/>
</dbReference>
<evidence type="ECO:0000256" key="2">
    <source>
        <dbReference type="PROSITE-ProRule" id="PRU00335"/>
    </source>
</evidence>
<dbReference type="AlphaFoldDB" id="A0A8J7WR93"/>
<dbReference type="PANTHER" id="PTHR30055:SF146">
    <property type="entry name" value="HTH-TYPE TRANSCRIPTIONAL DUAL REGULATOR CECR"/>
    <property type="match status" value="1"/>
</dbReference>
<comment type="caution">
    <text evidence="4">The sequence shown here is derived from an EMBL/GenBank/DDBJ whole genome shotgun (WGS) entry which is preliminary data.</text>
</comment>
<dbReference type="GO" id="GO:0003700">
    <property type="term" value="F:DNA-binding transcription factor activity"/>
    <property type="evidence" value="ECO:0007669"/>
    <property type="project" value="TreeGrafter"/>
</dbReference>
<evidence type="ECO:0000256" key="1">
    <source>
        <dbReference type="ARBA" id="ARBA00023125"/>
    </source>
</evidence>
<evidence type="ECO:0000259" key="3">
    <source>
        <dbReference type="PROSITE" id="PS50977"/>
    </source>
</evidence>
<evidence type="ECO:0000313" key="4">
    <source>
        <dbReference type="EMBL" id="MBS2964532.1"/>
    </source>
</evidence>
<feature type="domain" description="HTH tetR-type" evidence="3">
    <location>
        <begin position="8"/>
        <end position="68"/>
    </location>
</feature>
<feature type="DNA-binding region" description="H-T-H motif" evidence="2">
    <location>
        <begin position="31"/>
        <end position="50"/>
    </location>
</feature>
<dbReference type="PANTHER" id="PTHR30055">
    <property type="entry name" value="HTH-TYPE TRANSCRIPTIONAL REGULATOR RUTR"/>
    <property type="match status" value="1"/>
</dbReference>
<dbReference type="InterPro" id="IPR050109">
    <property type="entry name" value="HTH-type_TetR-like_transc_reg"/>
</dbReference>
<proteinExistence type="predicted"/>
<keyword evidence="1 2" id="KW-0238">DNA-binding</keyword>
<dbReference type="PRINTS" id="PR00455">
    <property type="entry name" value="HTHTETR"/>
</dbReference>
<organism evidence="4 5">
    <name type="scientific">Actinocrinis puniceicyclus</name>
    <dbReference type="NCBI Taxonomy" id="977794"/>
    <lineage>
        <taxon>Bacteria</taxon>
        <taxon>Bacillati</taxon>
        <taxon>Actinomycetota</taxon>
        <taxon>Actinomycetes</taxon>
        <taxon>Catenulisporales</taxon>
        <taxon>Actinospicaceae</taxon>
        <taxon>Actinocrinis</taxon>
    </lineage>
</organism>
<dbReference type="EMBL" id="JAGSXH010000053">
    <property type="protein sequence ID" value="MBS2964532.1"/>
    <property type="molecule type" value="Genomic_DNA"/>
</dbReference>
<protein>
    <submittedName>
        <fullName evidence="4">TetR/AcrR family transcriptional regulator</fullName>
    </submittedName>
</protein>
<dbReference type="InterPro" id="IPR009057">
    <property type="entry name" value="Homeodomain-like_sf"/>
</dbReference>
<dbReference type="Pfam" id="PF00440">
    <property type="entry name" value="TetR_N"/>
    <property type="match status" value="1"/>
</dbReference>
<gene>
    <name evidence="4" type="ORF">KGA66_15850</name>
</gene>
<dbReference type="PROSITE" id="PS50977">
    <property type="entry name" value="HTH_TETR_2"/>
    <property type="match status" value="1"/>
</dbReference>
<sequence>MSPRMSAEDRREQVIKEAITVFARSGYEGATTAAIAARVGVSQPYLFRLFPTKKALFLAASERNMDDTLGLMREAAGGKSGQDALEAMGQAYQEKLLTHREWLLMQLQTFAACYDEDVQRQTQQCLQRIWDEVEKLSGLPIEDRVIFFAKGMFCNVIAAAGRLDGMDSPWMPVLDALNAHTQAQARSESPSQHARS</sequence>
<evidence type="ECO:0000313" key="5">
    <source>
        <dbReference type="Proteomes" id="UP000677913"/>
    </source>
</evidence>
<dbReference type="InterPro" id="IPR001647">
    <property type="entry name" value="HTH_TetR"/>
</dbReference>
<dbReference type="Proteomes" id="UP000677913">
    <property type="component" value="Unassembled WGS sequence"/>
</dbReference>
<dbReference type="SUPFAM" id="SSF46689">
    <property type="entry name" value="Homeodomain-like"/>
    <property type="match status" value="1"/>
</dbReference>
<dbReference type="RefSeq" id="WP_211468894.1">
    <property type="nucleotide sequence ID" value="NZ_JAGSXH010000053.1"/>
</dbReference>
<keyword evidence="5" id="KW-1185">Reference proteome</keyword>
<accession>A0A8J7WR93</accession>
<dbReference type="Gene3D" id="1.10.357.10">
    <property type="entry name" value="Tetracycline Repressor, domain 2"/>
    <property type="match status" value="1"/>
</dbReference>
<reference evidence="4" key="1">
    <citation type="submission" date="2021-04" db="EMBL/GenBank/DDBJ databases">
        <title>Genome based classification of Actinospica acidithermotolerans sp. nov., an actinobacterium isolated from an Indonesian hot spring.</title>
        <authorList>
            <person name="Kusuma A.B."/>
            <person name="Putra K.E."/>
            <person name="Nafisah S."/>
            <person name="Loh J."/>
            <person name="Nouioui I."/>
            <person name="Goodfellow M."/>
        </authorList>
    </citation>
    <scope>NUCLEOTIDE SEQUENCE</scope>
    <source>
        <strain evidence="4">DSM 45618</strain>
    </source>
</reference>
<name>A0A8J7WR93_9ACTN</name>